<dbReference type="Gene3D" id="3.40.50.300">
    <property type="entry name" value="P-loop containing nucleotide triphosphate hydrolases"/>
    <property type="match status" value="1"/>
</dbReference>
<dbReference type="PANTHER" id="PTHR10606:SF39">
    <property type="entry name" value="6-PHOSPHOFRUCTO-2-KINASE_FRUCTOSE-2,6-BISPHOSPHATASE YLR345W-RELATED"/>
    <property type="match status" value="1"/>
</dbReference>
<organism evidence="5 6">
    <name type="scientific">Pachysolen tannophilus NRRL Y-2460</name>
    <dbReference type="NCBI Taxonomy" id="669874"/>
    <lineage>
        <taxon>Eukaryota</taxon>
        <taxon>Fungi</taxon>
        <taxon>Dikarya</taxon>
        <taxon>Ascomycota</taxon>
        <taxon>Saccharomycotina</taxon>
        <taxon>Pichiomycetes</taxon>
        <taxon>Pachysolenaceae</taxon>
        <taxon>Pachysolen</taxon>
    </lineage>
</organism>
<feature type="compositionally biased region" description="Polar residues" evidence="3">
    <location>
        <begin position="1"/>
        <end position="12"/>
    </location>
</feature>
<dbReference type="SUPFAM" id="SSF53254">
    <property type="entry name" value="Phosphoglycerate mutase-like"/>
    <property type="match status" value="1"/>
</dbReference>
<evidence type="ECO:0000256" key="1">
    <source>
        <dbReference type="ARBA" id="ARBA00022741"/>
    </source>
</evidence>
<dbReference type="GO" id="GO:0003873">
    <property type="term" value="F:6-phosphofructo-2-kinase activity"/>
    <property type="evidence" value="ECO:0007669"/>
    <property type="project" value="InterPro"/>
</dbReference>
<dbReference type="GO" id="GO:0005829">
    <property type="term" value="C:cytosol"/>
    <property type="evidence" value="ECO:0007669"/>
    <property type="project" value="TreeGrafter"/>
</dbReference>
<dbReference type="Gene3D" id="3.40.50.1240">
    <property type="entry name" value="Phosphoglycerate mutase-like"/>
    <property type="match status" value="1"/>
</dbReference>
<evidence type="ECO:0000313" key="6">
    <source>
        <dbReference type="Proteomes" id="UP000094236"/>
    </source>
</evidence>
<protein>
    <recommendedName>
        <fullName evidence="4">6-phosphofructo-2-kinase domain-containing protein</fullName>
    </recommendedName>
</protein>
<dbReference type="Proteomes" id="UP000094236">
    <property type="component" value="Unassembled WGS sequence"/>
</dbReference>
<keyword evidence="1" id="KW-0547">Nucleotide-binding</keyword>
<dbReference type="InterPro" id="IPR013079">
    <property type="entry name" value="6Phosfructo_kin"/>
</dbReference>
<keyword evidence="6" id="KW-1185">Reference proteome</keyword>
<dbReference type="Pfam" id="PF01591">
    <property type="entry name" value="6PF2K"/>
    <property type="match status" value="1"/>
</dbReference>
<dbReference type="Pfam" id="PF00300">
    <property type="entry name" value="His_Phos_1"/>
    <property type="match status" value="1"/>
</dbReference>
<feature type="region of interest" description="Disordered" evidence="3">
    <location>
        <begin position="1"/>
        <end position="62"/>
    </location>
</feature>
<feature type="compositionally biased region" description="Basic and acidic residues" evidence="3">
    <location>
        <begin position="46"/>
        <end position="55"/>
    </location>
</feature>
<sequence length="538" mass="61858">MPENIVTESSGRSEPLGDDTSIQPPQQPGNYMARVKSRWSNPFSESHNDADDKKISGGSGENIERDLKKRRISNSDFDAIHQEVSSDFISPAQLYSTESGRLFHAGQLCIALCGLPARGKTHLSVSLCRYLRWLGVKAKIFHLGDYRRSYCEKKNISQTFWNPLENANEREEIVNECISDIASYFENDKGQVVIYDAINALSKDRLDFHSLLTEKDVKVLFIESIVTDERLLHKNVSDASKSPDYENWDPEKATENYISRIKIISPIYQEMNEPELTYIKFINFGENIVINNDKFGFLVKKIVFFLMNSRIKSGSVFFARCSNNKLKFKSDPPLDEKGSEYFKKLNKTLLDYISKSKGDNFYQNIPIKSASKNEKQPPIGFDGQHENDFVVWTSTRLRTIQASQSFTKLGIKTRERTQLTQKNPGDVEGLTDEEIKEKYPEDYEKHQQDPYHHRYGRAESYHDLAVKIEPLILEMERMSGDILIIADETVIRVFYGYLMACSCNEIPFLEFPQNEIVQIQYNAYSNIAKRITIEGVDP</sequence>
<dbReference type="GO" id="GO:0006000">
    <property type="term" value="P:fructose metabolic process"/>
    <property type="evidence" value="ECO:0007669"/>
    <property type="project" value="InterPro"/>
</dbReference>
<dbReference type="PRINTS" id="PR00991">
    <property type="entry name" value="6PFRUCTKNASE"/>
</dbReference>
<evidence type="ECO:0000259" key="4">
    <source>
        <dbReference type="Pfam" id="PF01591"/>
    </source>
</evidence>
<evidence type="ECO:0000313" key="5">
    <source>
        <dbReference type="EMBL" id="ODV94609.1"/>
    </source>
</evidence>
<dbReference type="InterPro" id="IPR003094">
    <property type="entry name" value="6Pfruct_kin"/>
</dbReference>
<gene>
    <name evidence="5" type="ORF">PACTADRAFT_50481</name>
</gene>
<feature type="domain" description="6-phosphofructo-2-kinase" evidence="4">
    <location>
        <begin position="98"/>
        <end position="312"/>
    </location>
</feature>
<evidence type="ECO:0000256" key="3">
    <source>
        <dbReference type="SAM" id="MobiDB-lite"/>
    </source>
</evidence>
<dbReference type="InterPro" id="IPR013078">
    <property type="entry name" value="His_Pase_superF_clade-1"/>
</dbReference>
<dbReference type="PIRSF" id="PIRSF000709">
    <property type="entry name" value="6PFK_2-Ptase"/>
    <property type="match status" value="1"/>
</dbReference>
<dbReference type="GO" id="GO:0004331">
    <property type="term" value="F:fructose-2,6-bisphosphate 2-phosphatase activity"/>
    <property type="evidence" value="ECO:0007669"/>
    <property type="project" value="TreeGrafter"/>
</dbReference>
<keyword evidence="2" id="KW-0067">ATP-binding</keyword>
<dbReference type="GO" id="GO:0005524">
    <property type="term" value="F:ATP binding"/>
    <property type="evidence" value="ECO:0007669"/>
    <property type="project" value="UniProtKB-KW"/>
</dbReference>
<dbReference type="GO" id="GO:0006003">
    <property type="term" value="P:fructose 2,6-bisphosphate metabolic process"/>
    <property type="evidence" value="ECO:0007669"/>
    <property type="project" value="InterPro"/>
</dbReference>
<dbReference type="EMBL" id="KV454015">
    <property type="protein sequence ID" value="ODV94609.1"/>
    <property type="molecule type" value="Genomic_DNA"/>
</dbReference>
<dbReference type="PANTHER" id="PTHR10606">
    <property type="entry name" value="6-PHOSPHOFRUCTO-2-KINASE/FRUCTOSE-2,6-BISPHOSPHATASE"/>
    <property type="match status" value="1"/>
</dbReference>
<dbReference type="InterPro" id="IPR029033">
    <property type="entry name" value="His_PPase_superfam"/>
</dbReference>
<dbReference type="AlphaFoldDB" id="A0A1E4TS82"/>
<proteinExistence type="predicted"/>
<name>A0A1E4TS82_PACTA</name>
<dbReference type="OrthoDB" id="267323at2759"/>
<dbReference type="STRING" id="669874.A0A1E4TS82"/>
<reference evidence="6" key="1">
    <citation type="submission" date="2016-05" db="EMBL/GenBank/DDBJ databases">
        <title>Comparative genomics of biotechnologically important yeasts.</title>
        <authorList>
            <consortium name="DOE Joint Genome Institute"/>
            <person name="Riley R."/>
            <person name="Haridas S."/>
            <person name="Wolfe K.H."/>
            <person name="Lopes M.R."/>
            <person name="Hittinger C.T."/>
            <person name="Goker M."/>
            <person name="Salamov A."/>
            <person name="Wisecaver J."/>
            <person name="Long T.M."/>
            <person name="Aerts A.L."/>
            <person name="Barry K."/>
            <person name="Choi C."/>
            <person name="Clum A."/>
            <person name="Coughlan A.Y."/>
            <person name="Deshpande S."/>
            <person name="Douglass A.P."/>
            <person name="Hanson S.J."/>
            <person name="Klenk H.-P."/>
            <person name="Labutti K."/>
            <person name="Lapidus A."/>
            <person name="Lindquist E."/>
            <person name="Lipzen A."/>
            <person name="Meier-Kolthoff J.P."/>
            <person name="Ohm R.A."/>
            <person name="Otillar R.P."/>
            <person name="Pangilinan J."/>
            <person name="Peng Y."/>
            <person name="Rokas A."/>
            <person name="Rosa C.A."/>
            <person name="Scheuner C."/>
            <person name="Sibirny A.A."/>
            <person name="Slot J.C."/>
            <person name="Stielow J.B."/>
            <person name="Sun H."/>
            <person name="Kurtzman C.P."/>
            <person name="Blackwell M."/>
            <person name="Grigoriev I.V."/>
            <person name="Jeffries T.W."/>
        </authorList>
    </citation>
    <scope>NUCLEOTIDE SEQUENCE [LARGE SCALE GENOMIC DNA]</scope>
    <source>
        <strain evidence="6">NRRL Y-2460</strain>
    </source>
</reference>
<dbReference type="InterPro" id="IPR027417">
    <property type="entry name" value="P-loop_NTPase"/>
</dbReference>
<dbReference type="SUPFAM" id="SSF52540">
    <property type="entry name" value="P-loop containing nucleoside triphosphate hydrolases"/>
    <property type="match status" value="1"/>
</dbReference>
<accession>A0A1E4TS82</accession>
<evidence type="ECO:0000256" key="2">
    <source>
        <dbReference type="ARBA" id="ARBA00022840"/>
    </source>
</evidence>